<protein>
    <submittedName>
        <fullName evidence="1">Uncharacterized protein</fullName>
    </submittedName>
</protein>
<dbReference type="Proteomes" id="UP000291116">
    <property type="component" value="Unassembled WGS sequence"/>
</dbReference>
<organism evidence="1 2">
    <name type="scientific">Pseudo-nitzschia multistriata</name>
    <dbReference type="NCBI Taxonomy" id="183589"/>
    <lineage>
        <taxon>Eukaryota</taxon>
        <taxon>Sar</taxon>
        <taxon>Stramenopiles</taxon>
        <taxon>Ochrophyta</taxon>
        <taxon>Bacillariophyta</taxon>
        <taxon>Bacillariophyceae</taxon>
        <taxon>Bacillariophycidae</taxon>
        <taxon>Bacillariales</taxon>
        <taxon>Bacillariaceae</taxon>
        <taxon>Pseudo-nitzschia</taxon>
    </lineage>
</organism>
<dbReference type="EMBL" id="CAACVS010000128">
    <property type="protein sequence ID" value="VEU37514.1"/>
    <property type="molecule type" value="Genomic_DNA"/>
</dbReference>
<gene>
    <name evidence="1" type="ORF">PSNMU_V1.4_AUG-EV-PASAV3_0043130</name>
</gene>
<name>A0A448Z656_9STRA</name>
<evidence type="ECO:0000313" key="2">
    <source>
        <dbReference type="Proteomes" id="UP000291116"/>
    </source>
</evidence>
<keyword evidence="2" id="KW-1185">Reference proteome</keyword>
<accession>A0A448Z656</accession>
<evidence type="ECO:0000313" key="1">
    <source>
        <dbReference type="EMBL" id="VEU37514.1"/>
    </source>
</evidence>
<proteinExistence type="predicted"/>
<sequence length="246" mass="27345">MVHFLPVGFGILLAGILAFVANPRLPTFSFKVLKLYPTLLHDSTPAFSISADIRLHNANFITAEVYAFTFDVYYPDWEERLKNIGQVTDVFQKQSDPTTTSGSATKEATNGKKKDAIWTLAPRSNFEKVDDVMMVPTNAGMKVFSNLSWDAFQKSGLLQVPLSGVFHIKANGKIPLSMSMICNNNVLDAWNMEFQGVSCHLDYVGPGWTDLTIESARLRSKLEDTTWRAADFPLPEAEESAVETIS</sequence>
<reference evidence="1 2" key="1">
    <citation type="submission" date="2019-01" db="EMBL/GenBank/DDBJ databases">
        <authorList>
            <person name="Ferrante I. M."/>
        </authorList>
    </citation>
    <scope>NUCLEOTIDE SEQUENCE [LARGE SCALE GENOMIC DNA]</scope>
    <source>
        <strain evidence="1 2">B856</strain>
    </source>
</reference>
<dbReference type="AlphaFoldDB" id="A0A448Z656"/>
<dbReference type="OrthoDB" id="47231at2759"/>